<protein>
    <submittedName>
        <fullName evidence="2">Acetoin utilization protein acuB</fullName>
    </submittedName>
</protein>
<sequence length="218" mass="25469">MKMDDFIINDVSIRHFSDKIGEVQDLFNQLTYSHLPVENNGIYMGCISENDIRCFEAEKSLEDYQYALEGFFVRNTDFWLDILERFAQNNTNILPVLDEENHYLGYVELNEIISLFNETPFLSEAGNIIVIQKGIKDYSFSEIVQIVESNSANILGSFISKLENDIVQITIKLSPSGINEIIQSFRRYGYKIISEHREDNFNKNLRDRSKYLDKYMNI</sequence>
<dbReference type="AlphaFoldDB" id="A0A0Q9ZDH7"/>
<dbReference type="InterPro" id="IPR046342">
    <property type="entry name" value="CBS_dom_sf"/>
</dbReference>
<name>A0A0Q9ZDH7_9FLAO</name>
<dbReference type="Proteomes" id="UP000051643">
    <property type="component" value="Unassembled WGS sequence"/>
</dbReference>
<dbReference type="EMBL" id="LKTP01000035">
    <property type="protein sequence ID" value="KRG27562.1"/>
    <property type="molecule type" value="Genomic_DNA"/>
</dbReference>
<dbReference type="InterPro" id="IPR000644">
    <property type="entry name" value="CBS_dom"/>
</dbReference>
<proteinExistence type="predicted"/>
<dbReference type="OrthoDB" id="1523762at2"/>
<dbReference type="RefSeq" id="WP_057482909.1">
    <property type="nucleotide sequence ID" value="NZ_BMWR01000005.1"/>
</dbReference>
<dbReference type="SUPFAM" id="SSF54631">
    <property type="entry name" value="CBS-domain pair"/>
    <property type="match status" value="1"/>
</dbReference>
<dbReference type="Pfam" id="PF00571">
    <property type="entry name" value="CBS"/>
    <property type="match status" value="1"/>
</dbReference>
<comment type="caution">
    <text evidence="2">The sequence shown here is derived from an EMBL/GenBank/DDBJ whole genome shotgun (WGS) entry which is preliminary data.</text>
</comment>
<organism evidence="2 3">
    <name type="scientific">Salegentibacter mishustinae</name>
    <dbReference type="NCBI Taxonomy" id="270918"/>
    <lineage>
        <taxon>Bacteria</taxon>
        <taxon>Pseudomonadati</taxon>
        <taxon>Bacteroidota</taxon>
        <taxon>Flavobacteriia</taxon>
        <taxon>Flavobacteriales</taxon>
        <taxon>Flavobacteriaceae</taxon>
        <taxon>Salegentibacter</taxon>
    </lineage>
</organism>
<keyword evidence="3" id="KW-1185">Reference proteome</keyword>
<evidence type="ECO:0000313" key="2">
    <source>
        <dbReference type="EMBL" id="KRG27562.1"/>
    </source>
</evidence>
<dbReference type="Gene3D" id="3.10.580.10">
    <property type="entry name" value="CBS-domain"/>
    <property type="match status" value="1"/>
</dbReference>
<gene>
    <name evidence="2" type="ORF">APR42_10825</name>
</gene>
<accession>A0A0Q9ZDH7</accession>
<reference evidence="2" key="1">
    <citation type="submission" date="2015-10" db="EMBL/GenBank/DDBJ databases">
        <title>Draft genome sequence of Salegentibacter mishustinae KCTC 12263.</title>
        <authorList>
            <person name="Lin W."/>
            <person name="Zheng Q."/>
        </authorList>
    </citation>
    <scope>NUCLEOTIDE SEQUENCE [LARGE SCALE GENOMIC DNA]</scope>
    <source>
        <strain evidence="2">KCTC 12263</strain>
    </source>
</reference>
<evidence type="ECO:0000313" key="3">
    <source>
        <dbReference type="Proteomes" id="UP000051643"/>
    </source>
</evidence>
<evidence type="ECO:0000259" key="1">
    <source>
        <dbReference type="Pfam" id="PF00571"/>
    </source>
</evidence>
<dbReference type="STRING" id="270918.APR42_10825"/>
<feature type="domain" description="CBS" evidence="1">
    <location>
        <begin position="75"/>
        <end position="116"/>
    </location>
</feature>